<keyword evidence="8" id="KW-1185">Reference proteome</keyword>
<comment type="similarity">
    <text evidence="1 4">Belongs to the glycosyl hydrolase 28 family.</text>
</comment>
<dbReference type="RefSeq" id="WP_129226779.1">
    <property type="nucleotide sequence ID" value="NZ_SDOZ01000003.1"/>
</dbReference>
<dbReference type="PANTHER" id="PTHR31339:SF9">
    <property type="entry name" value="PLASMIN AND FIBRONECTIN-BINDING PROTEIN A"/>
    <property type="match status" value="1"/>
</dbReference>
<dbReference type="PANTHER" id="PTHR31339">
    <property type="entry name" value="PECTIN LYASE-RELATED"/>
    <property type="match status" value="1"/>
</dbReference>
<evidence type="ECO:0000256" key="4">
    <source>
        <dbReference type="RuleBase" id="RU361169"/>
    </source>
</evidence>
<keyword evidence="2 4" id="KW-0378">Hydrolase</keyword>
<keyword evidence="6" id="KW-0472">Membrane</keyword>
<dbReference type="Gene3D" id="2.160.20.10">
    <property type="entry name" value="Single-stranded right-handed beta-helix, Pectin lyase-like"/>
    <property type="match status" value="1"/>
</dbReference>
<reference evidence="7 8" key="1">
    <citation type="journal article" date="2019" name="Gut">
        <title>Antibiotics-induced monodominance of a novel gut bacterial order.</title>
        <authorList>
            <person name="Hildebrand F."/>
            <person name="Moitinho-Silva L."/>
            <person name="Blasche S."/>
            <person name="Jahn M.T."/>
            <person name="Gossmann T.I."/>
            <person name="Heuerta-Cepas J."/>
            <person name="Hercog R."/>
            <person name="Luetge M."/>
            <person name="Bahram M."/>
            <person name="Pryszlak A."/>
            <person name="Alves R.J."/>
            <person name="Waszak S.M."/>
            <person name="Zhu A."/>
            <person name="Ye L."/>
            <person name="Costea P.I."/>
            <person name="Aalvink S."/>
            <person name="Belzer C."/>
            <person name="Forslund S.K."/>
            <person name="Sunagawa S."/>
            <person name="Hentschel U."/>
            <person name="Merten C."/>
            <person name="Patil K.R."/>
            <person name="Benes V."/>
            <person name="Bork P."/>
        </authorList>
    </citation>
    <scope>NUCLEOTIDE SEQUENCE [LARGE SCALE GENOMIC DNA]</scope>
    <source>
        <strain evidence="7 8">HDS1380</strain>
    </source>
</reference>
<evidence type="ECO:0000256" key="1">
    <source>
        <dbReference type="ARBA" id="ARBA00008834"/>
    </source>
</evidence>
<feature type="region of interest" description="Disordered" evidence="5">
    <location>
        <begin position="976"/>
        <end position="997"/>
    </location>
</feature>
<dbReference type="InterPro" id="IPR051801">
    <property type="entry name" value="GH28_Enzymes"/>
</dbReference>
<evidence type="ECO:0000313" key="7">
    <source>
        <dbReference type="EMBL" id="RXZ58350.1"/>
    </source>
</evidence>
<dbReference type="Proteomes" id="UP000291269">
    <property type="component" value="Unassembled WGS sequence"/>
</dbReference>
<accession>A0A4V1QUR5</accession>
<dbReference type="InterPro" id="IPR011050">
    <property type="entry name" value="Pectin_lyase_fold/virulence"/>
</dbReference>
<sequence length="1029" mass="113232">MKAIAKRKLVLIGFSVVLAFCAVFLLVSHAPYAARADVSVSDFISTFTVSKGTKEVREGELRYSIGGERSYAEVLTDGYSLGSQWYVKYLTTRNVVMVHLKNDSPAESMKVYFKTKTKDWSEENSLSVPLYTDGEYHTYFIELTKNQNAGGELRGLRFAPQAAKGTIFVNHISFEREDTSYPYAGEVLSCTTDGYQVTVEGRLNDEYSGKTVTLYRTLIDNMDEEIENAEKLGTAVASGNRFTFSFPYHDGEVTMLSSHFIAAVDSVKVDRMFSIENWRDMTENPYAFELPERTVKASEYGAKGDAYTDDTAAIQSAIDAVSGQGGGTVVLEGDPDSEYGTRYVVTSIWMKDNVELRIEEGAVLWQSWREEDYTYKTYKGHDMEGIVWGHNGLAMNYPLVYSNQANNIKITGGGTLRLLDWGNQSRLNGYKPAYSEYCKSLIHLVPLGLYNSTNVEVSDIKILRTNCYHVVVYGCTNVYLGNLTLTEDNCLSGDGISIGVGSKNVVMDRCFLYTDDDAVVLLAQSINDPRGVTWWHAKPDGGDNRIRNVTLRHSAITPGNIIVLITWGVDASDYTWQAMNGFYVYDNILGNWGESSTCMNLCPGQGYPYGDGGKSVPVNNFVVMNNSYRGPISNLNAMVKTNWVVDCDDVEVATDFVDTSFSYKLGYWEYGGEYQQNVTVGGNTATLDFDKALMEQYGAASLYQGLYLKAGTHTFSADITLHDASARLFVKEALTGEIVAVKEVSSSGNAAVEFEVPREGVYLLGADGGRSASGKADVSSFAIVSEGTDRPAWFEQDFEDGAAYFDTFGWQNGEEGGNSYLTFAEDTAAASLHVTGDYKQFDLKFDFKVLKNDTARATDGNVFVRFGERDDAYYILRYCHKASRIQLESWHGGVFEIAASAEYRMEDGVWVQFGLSVGDAGVTVYADGKALWDAQPLPDGLGRSKITVGFTYFTPALDNVTLGEAGTLTFARSEHWTEKPVDPPVDPPEEPKKSGCGGTLSGGALVLSVSVLAAALVCTLQKKRGGRRG</sequence>
<evidence type="ECO:0000256" key="3">
    <source>
        <dbReference type="ARBA" id="ARBA00023295"/>
    </source>
</evidence>
<evidence type="ECO:0008006" key="9">
    <source>
        <dbReference type="Google" id="ProtNLM"/>
    </source>
</evidence>
<evidence type="ECO:0000256" key="5">
    <source>
        <dbReference type="SAM" id="MobiDB-lite"/>
    </source>
</evidence>
<dbReference type="InterPro" id="IPR000743">
    <property type="entry name" value="Glyco_hydro_28"/>
</dbReference>
<evidence type="ECO:0000256" key="2">
    <source>
        <dbReference type="ARBA" id="ARBA00022801"/>
    </source>
</evidence>
<dbReference type="InterPro" id="IPR012334">
    <property type="entry name" value="Pectin_lyas_fold"/>
</dbReference>
<dbReference type="GO" id="GO:0005975">
    <property type="term" value="P:carbohydrate metabolic process"/>
    <property type="evidence" value="ECO:0007669"/>
    <property type="project" value="InterPro"/>
</dbReference>
<dbReference type="OrthoDB" id="9795222at2"/>
<organism evidence="7 8">
    <name type="scientific">Candidatus Borkfalkia ceftriaxoniphila</name>
    <dbReference type="NCBI Taxonomy" id="2508949"/>
    <lineage>
        <taxon>Bacteria</taxon>
        <taxon>Bacillati</taxon>
        <taxon>Bacillota</taxon>
        <taxon>Clostridia</taxon>
        <taxon>Christensenellales</taxon>
        <taxon>Christensenellaceae</taxon>
        <taxon>Candidatus Borkfalkia</taxon>
    </lineage>
</organism>
<dbReference type="EMBL" id="SDOZ01000003">
    <property type="protein sequence ID" value="RXZ58350.1"/>
    <property type="molecule type" value="Genomic_DNA"/>
</dbReference>
<proteinExistence type="inferred from homology"/>
<dbReference type="Pfam" id="PF00295">
    <property type="entry name" value="Glyco_hydro_28"/>
    <property type="match status" value="1"/>
</dbReference>
<feature type="transmembrane region" description="Helical" evidence="6">
    <location>
        <begin position="1000"/>
        <end position="1020"/>
    </location>
</feature>
<evidence type="ECO:0000256" key="6">
    <source>
        <dbReference type="SAM" id="Phobius"/>
    </source>
</evidence>
<keyword evidence="3 4" id="KW-0326">Glycosidase</keyword>
<protein>
    <recommendedName>
        <fullName evidence="9">Pectate lyase superfamily protein domain-containing protein</fullName>
    </recommendedName>
</protein>
<dbReference type="SUPFAM" id="SSF51126">
    <property type="entry name" value="Pectin lyase-like"/>
    <property type="match status" value="1"/>
</dbReference>
<comment type="caution">
    <text evidence="7">The sequence shown here is derived from an EMBL/GenBank/DDBJ whole genome shotgun (WGS) entry which is preliminary data.</text>
</comment>
<keyword evidence="6" id="KW-0812">Transmembrane</keyword>
<dbReference type="GO" id="GO:0004650">
    <property type="term" value="F:polygalacturonase activity"/>
    <property type="evidence" value="ECO:0007669"/>
    <property type="project" value="InterPro"/>
</dbReference>
<evidence type="ECO:0000313" key="8">
    <source>
        <dbReference type="Proteomes" id="UP000291269"/>
    </source>
</evidence>
<keyword evidence="6" id="KW-1133">Transmembrane helix</keyword>
<name>A0A4V1QUR5_9FIRM</name>
<gene>
    <name evidence="7" type="ORF">ESZ91_09875</name>
</gene>
<dbReference type="Gene3D" id="2.60.120.560">
    <property type="entry name" value="Exo-inulinase, domain 1"/>
    <property type="match status" value="1"/>
</dbReference>
<dbReference type="AlphaFoldDB" id="A0A4V1QUR5"/>